<evidence type="ECO:0000256" key="1">
    <source>
        <dbReference type="SAM" id="MobiDB-lite"/>
    </source>
</evidence>
<feature type="region of interest" description="Disordered" evidence="1">
    <location>
        <begin position="308"/>
        <end position="348"/>
    </location>
</feature>
<dbReference type="Pfam" id="PF02469">
    <property type="entry name" value="Fasciclin"/>
    <property type="match status" value="2"/>
</dbReference>
<dbReference type="EMBL" id="HBGZ01008158">
    <property type="protein sequence ID" value="CAD9587734.1"/>
    <property type="molecule type" value="Transcribed_RNA"/>
</dbReference>
<reference evidence="4" key="1">
    <citation type="submission" date="2021-01" db="EMBL/GenBank/DDBJ databases">
        <authorList>
            <person name="Corre E."/>
            <person name="Pelletier E."/>
            <person name="Niang G."/>
            <person name="Scheremetjew M."/>
            <person name="Finn R."/>
            <person name="Kale V."/>
            <person name="Holt S."/>
            <person name="Cochrane G."/>
            <person name="Meng A."/>
            <person name="Brown T."/>
            <person name="Cohen L."/>
        </authorList>
    </citation>
    <scope>NUCLEOTIDE SEQUENCE</scope>
    <source>
        <strain evidence="4">SM1012Den-03</strain>
    </source>
</reference>
<dbReference type="Gene3D" id="2.30.180.10">
    <property type="entry name" value="FAS1 domain"/>
    <property type="match status" value="2"/>
</dbReference>
<evidence type="ECO:0000313" key="4">
    <source>
        <dbReference type="EMBL" id="CAD9587734.1"/>
    </source>
</evidence>
<dbReference type="SUPFAM" id="SSF82153">
    <property type="entry name" value="FAS1 domain"/>
    <property type="match status" value="2"/>
</dbReference>
<name>A0A7S2KV58_9STRA</name>
<sequence length="368" mass="37289">MFMPKLTLAAFTACAIRSSLAQDDAPTMNIVDTAIAAGTFTGLTGLVTLAGLGGALSDENASLTVFAPNDEALAKLDNATVAKLTDPLWLPQLQQLLLSHVLVIGAFTSDMVIDGMDAPTASGESFTVNTDPIRINEDSVVIAADIMATNGVIHVIDNIIASQAVSQTIADLAVADDNLSTLVAALTAADLVGAISADGPITCLAPTNDAFAALPEGTVDSLLLPENVETLKDILLTHCISGNIVSSMVTSGPITTLSGNTIEAVVNDDGSITFDGATVITADVVASNGIAHVIDKVIVPTSDEAAATTVAPTTAAPTTEAAKDDTHDDGDDIDHSMDEVKDSPPSSAAMYGTAVATAAVSAGFAMLI</sequence>
<organism evidence="4">
    <name type="scientific">Skeletonema marinoi</name>
    <dbReference type="NCBI Taxonomy" id="267567"/>
    <lineage>
        <taxon>Eukaryota</taxon>
        <taxon>Sar</taxon>
        <taxon>Stramenopiles</taxon>
        <taxon>Ochrophyta</taxon>
        <taxon>Bacillariophyta</taxon>
        <taxon>Coscinodiscophyceae</taxon>
        <taxon>Thalassiosirophycidae</taxon>
        <taxon>Thalassiosirales</taxon>
        <taxon>Skeletonemataceae</taxon>
        <taxon>Skeletonema</taxon>
        <taxon>Skeletonema marinoi-dohrnii complex</taxon>
    </lineage>
</organism>
<dbReference type="InterPro" id="IPR000782">
    <property type="entry name" value="FAS1_domain"/>
</dbReference>
<gene>
    <name evidence="4" type="ORF">SMAR0320_LOCUS5801</name>
</gene>
<feature type="chain" id="PRO_5030706340" description="FAS1 domain-containing protein" evidence="2">
    <location>
        <begin position="22"/>
        <end position="368"/>
    </location>
</feature>
<proteinExistence type="predicted"/>
<dbReference type="InterPro" id="IPR036378">
    <property type="entry name" value="FAS1_dom_sf"/>
</dbReference>
<feature type="domain" description="FAS1" evidence="3">
    <location>
        <begin position="27"/>
        <end position="160"/>
    </location>
</feature>
<keyword evidence="2" id="KW-0732">Signal</keyword>
<feature type="domain" description="FAS1" evidence="3">
    <location>
        <begin position="166"/>
        <end position="298"/>
    </location>
</feature>
<dbReference type="FunFam" id="2.30.180.10:FF:000032">
    <property type="entry name" value="Fasciclin domain-containing protein, putative"/>
    <property type="match status" value="1"/>
</dbReference>
<dbReference type="InterPro" id="IPR050904">
    <property type="entry name" value="Adhesion/Biosynth-related"/>
</dbReference>
<feature type="compositionally biased region" description="Low complexity" evidence="1">
    <location>
        <begin position="308"/>
        <end position="320"/>
    </location>
</feature>
<dbReference type="PANTHER" id="PTHR10900:SF77">
    <property type="entry name" value="FI19380P1"/>
    <property type="match status" value="1"/>
</dbReference>
<dbReference type="GO" id="GO:0005615">
    <property type="term" value="C:extracellular space"/>
    <property type="evidence" value="ECO:0007669"/>
    <property type="project" value="TreeGrafter"/>
</dbReference>
<feature type="compositionally biased region" description="Basic and acidic residues" evidence="1">
    <location>
        <begin position="333"/>
        <end position="342"/>
    </location>
</feature>
<dbReference type="AlphaFoldDB" id="A0A7S2KV58"/>
<accession>A0A7S2KV58</accession>
<evidence type="ECO:0000259" key="3">
    <source>
        <dbReference type="PROSITE" id="PS50213"/>
    </source>
</evidence>
<dbReference type="PROSITE" id="PS50213">
    <property type="entry name" value="FAS1"/>
    <property type="match status" value="2"/>
</dbReference>
<protein>
    <recommendedName>
        <fullName evidence="3">FAS1 domain-containing protein</fullName>
    </recommendedName>
</protein>
<dbReference type="PANTHER" id="PTHR10900">
    <property type="entry name" value="PERIOSTIN-RELATED"/>
    <property type="match status" value="1"/>
</dbReference>
<feature type="signal peptide" evidence="2">
    <location>
        <begin position="1"/>
        <end position="21"/>
    </location>
</feature>
<evidence type="ECO:0000256" key="2">
    <source>
        <dbReference type="SAM" id="SignalP"/>
    </source>
</evidence>
<dbReference type="SMART" id="SM00554">
    <property type="entry name" value="FAS1"/>
    <property type="match status" value="2"/>
</dbReference>